<keyword evidence="7" id="KW-0408">Iron</keyword>
<dbReference type="Pfam" id="PF21105">
    <property type="entry name" value="DyP_N"/>
    <property type="match status" value="1"/>
</dbReference>
<dbReference type="SUPFAM" id="SSF54909">
    <property type="entry name" value="Dimeric alpha+beta barrel"/>
    <property type="match status" value="1"/>
</dbReference>
<feature type="domain" description="DyP dimeric alpha+beta barrel" evidence="11">
    <location>
        <begin position="11"/>
        <end position="181"/>
    </location>
</feature>
<accession>A0A5N7CGJ1</accession>
<dbReference type="NCBIfam" id="TIGR01413">
    <property type="entry name" value="Dyp_perox_fam"/>
    <property type="match status" value="1"/>
</dbReference>
<evidence type="ECO:0000256" key="5">
    <source>
        <dbReference type="ARBA" id="ARBA00022729"/>
    </source>
</evidence>
<evidence type="ECO:0000256" key="2">
    <source>
        <dbReference type="ARBA" id="ARBA00022559"/>
    </source>
</evidence>
<keyword evidence="6" id="KW-0560">Oxidoreductase</keyword>
<dbReference type="Pfam" id="PF20628">
    <property type="entry name" value="Dyp_perox_C"/>
    <property type="match status" value="1"/>
</dbReference>
<dbReference type="AlphaFoldDB" id="A0A5N7CGJ1"/>
<gene>
    <name evidence="12" type="ORF">BDV23DRAFT_191757</name>
</gene>
<feature type="region of interest" description="Disordered" evidence="9">
    <location>
        <begin position="179"/>
        <end position="199"/>
    </location>
</feature>
<evidence type="ECO:0008006" key="13">
    <source>
        <dbReference type="Google" id="ProtNLM"/>
    </source>
</evidence>
<evidence type="ECO:0000256" key="1">
    <source>
        <dbReference type="ARBA" id="ARBA00001970"/>
    </source>
</evidence>
<evidence type="ECO:0000256" key="3">
    <source>
        <dbReference type="ARBA" id="ARBA00022617"/>
    </source>
</evidence>
<comment type="similarity">
    <text evidence="8">Belongs to the DyP-type peroxidase family.</text>
</comment>
<evidence type="ECO:0000256" key="4">
    <source>
        <dbReference type="ARBA" id="ARBA00022723"/>
    </source>
</evidence>
<feature type="compositionally biased region" description="Basic and acidic residues" evidence="9">
    <location>
        <begin position="179"/>
        <end position="190"/>
    </location>
</feature>
<dbReference type="InterPro" id="IPR006314">
    <property type="entry name" value="Dyp_peroxidase"/>
</dbReference>
<dbReference type="OrthoDB" id="3207336at2759"/>
<sequence length="477" mass="54031">MDPNPVIDVKNVQGDIWPGLPKRYESFLFFKIRKPEEFKERLKSFIDSITTAERACEMKKIIREEQQAADNAGRIREIKALPGINISFSSTGLEALRGGLFQKGMYDDLVNEGWDDPQEIRQEYQPIGRKKQRLIDGVILVTSSLEGELKAEVKRAKEHFLHAPSGATIDIVLTREGKTRPDKGKEHFGFEDGISQPKMKGVDLEPTGDKEPRSVLPGLILVGHDGDKMDQPKWAKDGSFLVFRDLQQLVPEFDRFLEENANKVPSTPESPATKEKLAAYLMGRWKKGTPVDLNPHHDNDESLYRTNNFDYHPIEEHRCPFAAHTRKMRPRKDLNDDHAVILRRGIAYGDEVTQEEKKARKSDDSKERGLLFVCYQSDIRSGFNFLTTRWASNHHFPDRKAKFLGGHGPGIDAIVGQRLSHHPPRSIGLPGGEDPAQSRLDLDRWVIHRGGEYFFTPSITALKGYLTSPPANPASKL</sequence>
<protein>
    <recommendedName>
        <fullName evidence="13">Dyp-type peroxidase</fullName>
    </recommendedName>
</protein>
<name>A0A5N7CGJ1_PETAA</name>
<evidence type="ECO:0000256" key="9">
    <source>
        <dbReference type="SAM" id="MobiDB-lite"/>
    </source>
</evidence>
<feature type="domain" description="Dyp-type peroxidase C-terminal" evidence="10">
    <location>
        <begin position="312"/>
        <end position="393"/>
    </location>
</feature>
<keyword evidence="3" id="KW-0349">Heme</keyword>
<evidence type="ECO:0000259" key="11">
    <source>
        <dbReference type="Pfam" id="PF21105"/>
    </source>
</evidence>
<evidence type="ECO:0000256" key="8">
    <source>
        <dbReference type="ARBA" id="ARBA00025737"/>
    </source>
</evidence>
<dbReference type="PANTHER" id="PTHR30521:SF4">
    <property type="entry name" value="DEFERROCHELATASE"/>
    <property type="match status" value="1"/>
</dbReference>
<dbReference type="GO" id="GO:0004601">
    <property type="term" value="F:peroxidase activity"/>
    <property type="evidence" value="ECO:0007669"/>
    <property type="project" value="UniProtKB-KW"/>
</dbReference>
<dbReference type="GO" id="GO:0020037">
    <property type="term" value="F:heme binding"/>
    <property type="evidence" value="ECO:0007669"/>
    <property type="project" value="InterPro"/>
</dbReference>
<keyword evidence="4" id="KW-0479">Metal-binding</keyword>
<dbReference type="EMBL" id="ML735230">
    <property type="protein sequence ID" value="KAE8393312.1"/>
    <property type="molecule type" value="Genomic_DNA"/>
</dbReference>
<dbReference type="InterPro" id="IPR049509">
    <property type="entry name" value="DyP_N"/>
</dbReference>
<comment type="cofactor">
    <cofactor evidence="1">
        <name>heme b</name>
        <dbReference type="ChEBI" id="CHEBI:60344"/>
    </cofactor>
</comment>
<dbReference type="InterPro" id="IPR011008">
    <property type="entry name" value="Dimeric_a/b-barrel"/>
</dbReference>
<dbReference type="PROSITE" id="PS51404">
    <property type="entry name" value="DYP_PEROXIDASE"/>
    <property type="match status" value="1"/>
</dbReference>
<dbReference type="GO" id="GO:0005829">
    <property type="term" value="C:cytosol"/>
    <property type="evidence" value="ECO:0007669"/>
    <property type="project" value="TreeGrafter"/>
</dbReference>
<keyword evidence="5" id="KW-0732">Signal</keyword>
<proteinExistence type="inferred from homology"/>
<evidence type="ECO:0000256" key="7">
    <source>
        <dbReference type="ARBA" id="ARBA00023004"/>
    </source>
</evidence>
<dbReference type="InterPro" id="IPR048328">
    <property type="entry name" value="Dyp_perox_C"/>
</dbReference>
<dbReference type="GO" id="GO:0046872">
    <property type="term" value="F:metal ion binding"/>
    <property type="evidence" value="ECO:0007669"/>
    <property type="project" value="UniProtKB-KW"/>
</dbReference>
<dbReference type="Proteomes" id="UP000326877">
    <property type="component" value="Unassembled WGS sequence"/>
</dbReference>
<evidence type="ECO:0000256" key="6">
    <source>
        <dbReference type="ARBA" id="ARBA00023002"/>
    </source>
</evidence>
<reference evidence="12" key="1">
    <citation type="submission" date="2019-04" db="EMBL/GenBank/DDBJ databases">
        <title>Friends and foes A comparative genomics studyof 23 Aspergillus species from section Flavi.</title>
        <authorList>
            <consortium name="DOE Joint Genome Institute"/>
            <person name="Kjaerbolling I."/>
            <person name="Vesth T."/>
            <person name="Frisvad J.C."/>
            <person name="Nybo J.L."/>
            <person name="Theobald S."/>
            <person name="Kildgaard S."/>
            <person name="Isbrandt T."/>
            <person name="Kuo A."/>
            <person name="Sato A."/>
            <person name="Lyhne E.K."/>
            <person name="Kogle M.E."/>
            <person name="Wiebenga A."/>
            <person name="Kun R.S."/>
            <person name="Lubbers R.J."/>
            <person name="Makela M.R."/>
            <person name="Barry K."/>
            <person name="Chovatia M."/>
            <person name="Clum A."/>
            <person name="Daum C."/>
            <person name="Haridas S."/>
            <person name="He G."/>
            <person name="LaButti K."/>
            <person name="Lipzen A."/>
            <person name="Mondo S."/>
            <person name="Riley R."/>
            <person name="Salamov A."/>
            <person name="Simmons B.A."/>
            <person name="Magnuson J.K."/>
            <person name="Henrissat B."/>
            <person name="Mortensen U.H."/>
            <person name="Larsen T.O."/>
            <person name="Devries R.P."/>
            <person name="Grigoriev I.V."/>
            <person name="Machida M."/>
            <person name="Baker S.E."/>
            <person name="Andersen M.R."/>
        </authorList>
    </citation>
    <scope>NUCLEOTIDE SEQUENCE [LARGE SCALE GENOMIC DNA]</scope>
    <source>
        <strain evidence="12">IBT 14317</strain>
    </source>
</reference>
<organism evidence="12">
    <name type="scientific">Petromyces alliaceus</name>
    <name type="common">Aspergillus alliaceus</name>
    <dbReference type="NCBI Taxonomy" id="209559"/>
    <lineage>
        <taxon>Eukaryota</taxon>
        <taxon>Fungi</taxon>
        <taxon>Dikarya</taxon>
        <taxon>Ascomycota</taxon>
        <taxon>Pezizomycotina</taxon>
        <taxon>Eurotiomycetes</taxon>
        <taxon>Eurotiomycetidae</taxon>
        <taxon>Eurotiales</taxon>
        <taxon>Aspergillaceae</taxon>
        <taxon>Aspergillus</taxon>
        <taxon>Aspergillus subgen. Circumdati</taxon>
    </lineage>
</organism>
<keyword evidence="2" id="KW-0575">Peroxidase</keyword>
<evidence type="ECO:0000313" key="12">
    <source>
        <dbReference type="EMBL" id="KAE8393312.1"/>
    </source>
</evidence>
<dbReference type="PANTHER" id="PTHR30521">
    <property type="entry name" value="DEFERROCHELATASE/PEROXIDASE"/>
    <property type="match status" value="1"/>
</dbReference>
<evidence type="ECO:0000259" key="10">
    <source>
        <dbReference type="Pfam" id="PF20628"/>
    </source>
</evidence>